<accession>A0A2J6S7I9</accession>
<reference evidence="3 4" key="1">
    <citation type="submission" date="2016-04" db="EMBL/GenBank/DDBJ databases">
        <title>A degradative enzymes factory behind the ericoid mycorrhizal symbiosis.</title>
        <authorList>
            <consortium name="DOE Joint Genome Institute"/>
            <person name="Martino E."/>
            <person name="Morin E."/>
            <person name="Grelet G."/>
            <person name="Kuo A."/>
            <person name="Kohler A."/>
            <person name="Daghino S."/>
            <person name="Barry K."/>
            <person name="Choi C."/>
            <person name="Cichocki N."/>
            <person name="Clum A."/>
            <person name="Copeland A."/>
            <person name="Hainaut M."/>
            <person name="Haridas S."/>
            <person name="Labutti K."/>
            <person name="Lindquist E."/>
            <person name="Lipzen A."/>
            <person name="Khouja H.-R."/>
            <person name="Murat C."/>
            <person name="Ohm R."/>
            <person name="Olson A."/>
            <person name="Spatafora J."/>
            <person name="Veneault-Fourrey C."/>
            <person name="Henrissat B."/>
            <person name="Grigoriev I."/>
            <person name="Martin F."/>
            <person name="Perotto S."/>
        </authorList>
    </citation>
    <scope>NUCLEOTIDE SEQUENCE [LARGE SCALE GENOMIC DNA]</scope>
    <source>
        <strain evidence="3 4">F</strain>
    </source>
</reference>
<evidence type="ECO:0000256" key="1">
    <source>
        <dbReference type="ARBA" id="ARBA00022737"/>
    </source>
</evidence>
<evidence type="ECO:0000259" key="2">
    <source>
        <dbReference type="Pfam" id="PF24883"/>
    </source>
</evidence>
<gene>
    <name evidence="3" type="ORF">L207DRAFT_418127</name>
</gene>
<dbReference type="SUPFAM" id="SSF52540">
    <property type="entry name" value="P-loop containing nucleoside triphosphate hydrolases"/>
    <property type="match status" value="1"/>
</dbReference>
<dbReference type="PANTHER" id="PTHR10039:SF16">
    <property type="entry name" value="GPI INOSITOL-DEACYLASE"/>
    <property type="match status" value="1"/>
</dbReference>
<sequence>MITDTKSLVQALRSEIKEQHRREQEERENEEALSWVSSIPILDHHEDAREGRTPDTGQWVFTKPEFLNWETASSSSLLWIHGIPGAGKTKLVTTIVDHFLQLRRSSQDPVHVMGNSSLSNHEPPVGISDPSPLAFFYCRRADAERRVPENVLRSFLKQLALSHNKSLASLRTTYMEKKREGFLSRTLSTKECQDLLIKMISLCPEVILILDALDECDEQSRHKLITVLHQLVDHHLPVKILISSRRDDDITAEFEEKVNFSLSATENHDDIMRFVQENIQEYRNSKRTKRKLNSAISADLEQQIIKVFLEKSNGMFQWAALHLAHLLSLDRPSDISKALQSLPRGLEKTYGEIFERITNPDNSLREIAIRTFLWLLAQGGAAVGDQLLAVVCQDLDADEIHPVDIDPETVLKACQNLVVQDK</sequence>
<dbReference type="InterPro" id="IPR056884">
    <property type="entry name" value="NPHP3-like_N"/>
</dbReference>
<keyword evidence="4" id="KW-1185">Reference proteome</keyword>
<protein>
    <recommendedName>
        <fullName evidence="2">Nephrocystin 3-like N-terminal domain-containing protein</fullName>
    </recommendedName>
</protein>
<keyword evidence="1" id="KW-0677">Repeat</keyword>
<dbReference type="InterPro" id="IPR027417">
    <property type="entry name" value="P-loop_NTPase"/>
</dbReference>
<evidence type="ECO:0000313" key="3">
    <source>
        <dbReference type="EMBL" id="PMD46706.1"/>
    </source>
</evidence>
<dbReference type="PANTHER" id="PTHR10039">
    <property type="entry name" value="AMELOGENIN"/>
    <property type="match status" value="1"/>
</dbReference>
<name>A0A2J6S7I9_HYAVF</name>
<dbReference type="Proteomes" id="UP000235786">
    <property type="component" value="Unassembled WGS sequence"/>
</dbReference>
<dbReference type="STRING" id="1149755.A0A2J6S7I9"/>
<dbReference type="Pfam" id="PF24883">
    <property type="entry name" value="NPHP3_N"/>
    <property type="match status" value="1"/>
</dbReference>
<proteinExistence type="predicted"/>
<dbReference type="AlphaFoldDB" id="A0A2J6S7I9"/>
<feature type="non-terminal residue" evidence="3">
    <location>
        <position position="422"/>
    </location>
</feature>
<organism evidence="3 4">
    <name type="scientific">Hyaloscypha variabilis (strain UAMH 11265 / GT02V1 / F)</name>
    <name type="common">Meliniomyces variabilis</name>
    <dbReference type="NCBI Taxonomy" id="1149755"/>
    <lineage>
        <taxon>Eukaryota</taxon>
        <taxon>Fungi</taxon>
        <taxon>Dikarya</taxon>
        <taxon>Ascomycota</taxon>
        <taxon>Pezizomycotina</taxon>
        <taxon>Leotiomycetes</taxon>
        <taxon>Helotiales</taxon>
        <taxon>Hyaloscyphaceae</taxon>
        <taxon>Hyaloscypha</taxon>
        <taxon>Hyaloscypha variabilis</taxon>
    </lineage>
</organism>
<feature type="domain" description="Nephrocystin 3-like N-terminal" evidence="2">
    <location>
        <begin position="55"/>
        <end position="245"/>
    </location>
</feature>
<dbReference type="Gene3D" id="3.40.50.300">
    <property type="entry name" value="P-loop containing nucleotide triphosphate hydrolases"/>
    <property type="match status" value="1"/>
</dbReference>
<dbReference type="EMBL" id="KZ613939">
    <property type="protein sequence ID" value="PMD46706.1"/>
    <property type="molecule type" value="Genomic_DNA"/>
</dbReference>
<evidence type="ECO:0000313" key="4">
    <source>
        <dbReference type="Proteomes" id="UP000235786"/>
    </source>
</evidence>
<dbReference type="OrthoDB" id="7464126at2759"/>